<dbReference type="OrthoDB" id="10327351at2759"/>
<evidence type="ECO:0000256" key="1">
    <source>
        <dbReference type="SAM" id="MobiDB-lite"/>
    </source>
</evidence>
<feature type="region of interest" description="Disordered" evidence="1">
    <location>
        <begin position="298"/>
        <end position="323"/>
    </location>
</feature>
<feature type="region of interest" description="Disordered" evidence="1">
    <location>
        <begin position="364"/>
        <end position="402"/>
    </location>
</feature>
<feature type="region of interest" description="Disordered" evidence="1">
    <location>
        <begin position="182"/>
        <end position="232"/>
    </location>
</feature>
<gene>
    <name evidence="2" type="ORF">FOZ61_007990</name>
</gene>
<accession>A0A7J6L6L5</accession>
<dbReference type="AlphaFoldDB" id="A0A7J6L6L5"/>
<comment type="caution">
    <text evidence="2">The sequence shown here is derived from an EMBL/GenBank/DDBJ whole genome shotgun (WGS) entry which is preliminary data.</text>
</comment>
<feature type="region of interest" description="Disordered" evidence="1">
    <location>
        <begin position="109"/>
        <end position="140"/>
    </location>
</feature>
<evidence type="ECO:0000313" key="3">
    <source>
        <dbReference type="Proteomes" id="UP000570595"/>
    </source>
</evidence>
<protein>
    <submittedName>
        <fullName evidence="2">Uncharacterized protein</fullName>
    </submittedName>
</protein>
<feature type="compositionally biased region" description="Polar residues" evidence="1">
    <location>
        <begin position="364"/>
        <end position="373"/>
    </location>
</feature>
<feature type="compositionally biased region" description="Low complexity" evidence="1">
    <location>
        <begin position="308"/>
        <end position="323"/>
    </location>
</feature>
<proteinExistence type="predicted"/>
<sequence>MDVADAAAAAVTTHPVIHHHSVADTNEEESDRINPSIMMMDDDDETTSSTRSSFNPSIPKQPQRQLHQCPAVKMVDTLYDNNNYEEEQQRRKHATRFFAKHVKWSLTGGGRWVKQQQQATEDSGQHRGPSVDASPTMIPRQQYKFEDEVAKVGREVSSILPPPPPPPPTRRRAVQRRIEDTTEYGKGEDISSSLPSNNNHSRSSGGGGGGRRRSIGKTLSSSASSSPRKSIGGYETPLAVAMEMSSPKELLRRWTNDFDACPPYLGEENHPLHDMQYSPFTENDRQWKRIIKKAPNFNSGHRLRRRSSVASRRSSISSAGGSLSDCEVDTFDDECADLDEVMNSLCCQSDPEHDGWSLCLARRSTSGADTNQTTRRRSLHMRRRRSSISSSSSGRRRSRASS</sequence>
<feature type="compositionally biased region" description="Polar residues" evidence="1">
    <location>
        <begin position="190"/>
        <end position="200"/>
    </location>
</feature>
<dbReference type="Proteomes" id="UP000570595">
    <property type="component" value="Unassembled WGS sequence"/>
</dbReference>
<name>A0A7J6L6L5_PEROL</name>
<feature type="region of interest" description="Disordered" evidence="1">
    <location>
        <begin position="155"/>
        <end position="174"/>
    </location>
</feature>
<organism evidence="2 3">
    <name type="scientific">Perkinsus olseni</name>
    <name type="common">Perkinsus atlanticus</name>
    <dbReference type="NCBI Taxonomy" id="32597"/>
    <lineage>
        <taxon>Eukaryota</taxon>
        <taxon>Sar</taxon>
        <taxon>Alveolata</taxon>
        <taxon>Perkinsozoa</taxon>
        <taxon>Perkinsea</taxon>
        <taxon>Perkinsida</taxon>
        <taxon>Perkinsidae</taxon>
        <taxon>Perkinsus</taxon>
    </lineage>
</organism>
<reference evidence="2 3" key="1">
    <citation type="submission" date="2020-04" db="EMBL/GenBank/DDBJ databases">
        <title>Perkinsus olseni comparative genomics.</title>
        <authorList>
            <person name="Bogema D.R."/>
        </authorList>
    </citation>
    <scope>NUCLEOTIDE SEQUENCE [LARGE SCALE GENOMIC DNA]</scope>
    <source>
        <strain evidence="2">ATCC PRA-179</strain>
    </source>
</reference>
<feature type="compositionally biased region" description="Basic residues" evidence="1">
    <location>
        <begin position="374"/>
        <end position="386"/>
    </location>
</feature>
<dbReference type="EMBL" id="JABAHT010000505">
    <property type="protein sequence ID" value="KAF4654855.1"/>
    <property type="molecule type" value="Genomic_DNA"/>
</dbReference>
<feature type="region of interest" description="Disordered" evidence="1">
    <location>
        <begin position="21"/>
        <end position="66"/>
    </location>
</feature>
<feature type="compositionally biased region" description="Polar residues" evidence="1">
    <location>
        <begin position="54"/>
        <end position="66"/>
    </location>
</feature>
<evidence type="ECO:0000313" key="2">
    <source>
        <dbReference type="EMBL" id="KAF4654855.1"/>
    </source>
</evidence>